<keyword evidence="2" id="KW-1185">Reference proteome</keyword>
<sequence>MIDYASIIPKYKNDSHFHGKGIIHKWVTCLSLQNATENAVSALPANG</sequence>
<dbReference type="AlphaFoldDB" id="A0A1W1HHM3"/>
<evidence type="ECO:0000313" key="2">
    <source>
        <dbReference type="Proteomes" id="UP000191931"/>
    </source>
</evidence>
<dbReference type="EMBL" id="FWEV01000292">
    <property type="protein sequence ID" value="SLM31933.1"/>
    <property type="molecule type" value="Genomic_DNA"/>
</dbReference>
<reference evidence="1 2" key="1">
    <citation type="submission" date="2017-03" db="EMBL/GenBank/DDBJ databases">
        <authorList>
            <person name="Afonso C.L."/>
            <person name="Miller P.J."/>
            <person name="Scott M.A."/>
            <person name="Spackman E."/>
            <person name="Goraichik I."/>
            <person name="Dimitrov K.M."/>
            <person name="Suarez D.L."/>
            <person name="Swayne D.E."/>
        </authorList>
    </citation>
    <scope>NUCLEOTIDE SEQUENCE [LARGE SCALE GENOMIC DNA]</scope>
    <source>
        <strain evidence="1">PRJEB14757</strain>
    </source>
</reference>
<evidence type="ECO:0000313" key="1">
    <source>
        <dbReference type="EMBL" id="SLM31933.1"/>
    </source>
</evidence>
<gene>
    <name evidence="1" type="ORF">MTBBW1_50056</name>
</gene>
<proteinExistence type="predicted"/>
<name>A0A1W1HHM3_9BACT</name>
<protein>
    <submittedName>
        <fullName evidence="1">Uncharacterized protein</fullName>
    </submittedName>
</protein>
<accession>A0A1W1HHM3</accession>
<dbReference type="STRING" id="1246637.MTBBW1_50056"/>
<organism evidence="1 2">
    <name type="scientific">Desulfamplus magnetovallimortis</name>
    <dbReference type="NCBI Taxonomy" id="1246637"/>
    <lineage>
        <taxon>Bacteria</taxon>
        <taxon>Pseudomonadati</taxon>
        <taxon>Thermodesulfobacteriota</taxon>
        <taxon>Desulfobacteria</taxon>
        <taxon>Desulfobacterales</taxon>
        <taxon>Desulfobacteraceae</taxon>
        <taxon>Desulfamplus</taxon>
    </lineage>
</organism>
<dbReference type="Proteomes" id="UP000191931">
    <property type="component" value="Unassembled WGS sequence"/>
</dbReference>